<name>A0A8H5HBQ5_9AGAR</name>
<dbReference type="EMBL" id="JAACJN010000064">
    <property type="protein sequence ID" value="KAF5380328.1"/>
    <property type="molecule type" value="Genomic_DNA"/>
</dbReference>
<dbReference type="OrthoDB" id="2833384at2759"/>
<reference evidence="1 2" key="1">
    <citation type="journal article" date="2020" name="ISME J.">
        <title>Uncovering the hidden diversity of litter-decomposition mechanisms in mushroom-forming fungi.</title>
        <authorList>
            <person name="Floudas D."/>
            <person name="Bentzer J."/>
            <person name="Ahren D."/>
            <person name="Johansson T."/>
            <person name="Persson P."/>
            <person name="Tunlid A."/>
        </authorList>
    </citation>
    <scope>NUCLEOTIDE SEQUENCE [LARGE SCALE GENOMIC DNA]</scope>
    <source>
        <strain evidence="1 2">CBS 406.79</strain>
    </source>
</reference>
<organism evidence="1 2">
    <name type="scientific">Collybiopsis confluens</name>
    <dbReference type="NCBI Taxonomy" id="2823264"/>
    <lineage>
        <taxon>Eukaryota</taxon>
        <taxon>Fungi</taxon>
        <taxon>Dikarya</taxon>
        <taxon>Basidiomycota</taxon>
        <taxon>Agaricomycotina</taxon>
        <taxon>Agaricomycetes</taxon>
        <taxon>Agaricomycetidae</taxon>
        <taxon>Agaricales</taxon>
        <taxon>Marasmiineae</taxon>
        <taxon>Omphalotaceae</taxon>
        <taxon>Collybiopsis</taxon>
    </lineage>
</organism>
<proteinExistence type="predicted"/>
<sequence>MSIPEPDIFARAYASAIKTQFQLDVGDHSIILTSPVTTRGMATGDLIPSALTNYLVYKFSDSLQYSDNPNYTGGSTGSYIQQFRSWIEWVESKADHSVETTLRLAKARADYSAANKKYFAVEEQAFDQWRIVKASFPNMDFSQWARSNYQPLHDAEIARKAAEVELDEAMDAYFGADAAYLLQVMDGLRSAMGQDPWPGYNQEGLIEDADFIPQALKSAKNGEQLAQRAITQAIFRIPQYTIPNYASTVQSWIEASSRGAPRDQVITIDVNEGRKTKWEDFGFKEVSSGSGTGFWPFFYSEVFVNNRWEKRTLETSGRENSVSLQLAMIGVQKFDIQPGGWDVPAVKARFPDLMPDAPNLLSSKVARMLSVIAAYDVQLKVSFASDMRDEVEEIYEEVKNTGGRMSVFGFHVSAGAGNGSDEYVETKFDDVKWDKASGTMSLTPVKGQPYSTILGAVAHRFD</sequence>
<keyword evidence="2" id="KW-1185">Reference proteome</keyword>
<comment type="caution">
    <text evidence="1">The sequence shown here is derived from an EMBL/GenBank/DDBJ whole genome shotgun (WGS) entry which is preliminary data.</text>
</comment>
<evidence type="ECO:0000313" key="2">
    <source>
        <dbReference type="Proteomes" id="UP000518752"/>
    </source>
</evidence>
<dbReference type="AlphaFoldDB" id="A0A8H5HBQ5"/>
<evidence type="ECO:0000313" key="1">
    <source>
        <dbReference type="EMBL" id="KAF5380328.1"/>
    </source>
</evidence>
<gene>
    <name evidence="1" type="ORF">D9757_007960</name>
</gene>
<dbReference type="Proteomes" id="UP000518752">
    <property type="component" value="Unassembled WGS sequence"/>
</dbReference>
<protein>
    <submittedName>
        <fullName evidence="1">Uncharacterized protein</fullName>
    </submittedName>
</protein>
<accession>A0A8H5HBQ5</accession>